<sequence>VRDIKGRRSTLGEDKKQTYFQEGAASEKPLLSKNQTGTLWNMLINVCVFMPVSFTGGAGRTIKVAGLHDGLTPEQSSCYRRNQLEAVFKVAEQISSQVNAVQYNPTDTMFCFFLSVDQISSCCFCFQFNGKKKKKNASSWSHTACGFKSNMSVQYNDRDV</sequence>
<dbReference type="Proteomes" id="UP000265100">
    <property type="component" value="Unplaced"/>
</dbReference>
<evidence type="ECO:0000313" key="1">
    <source>
        <dbReference type="Ensembl" id="ENSACLP00000045154.1"/>
    </source>
</evidence>
<organism evidence="1 2">
    <name type="scientific">Astatotilapia calliptera</name>
    <name type="common">Eastern happy</name>
    <name type="synonym">Chromis callipterus</name>
    <dbReference type="NCBI Taxonomy" id="8154"/>
    <lineage>
        <taxon>Eukaryota</taxon>
        <taxon>Metazoa</taxon>
        <taxon>Chordata</taxon>
        <taxon>Craniata</taxon>
        <taxon>Vertebrata</taxon>
        <taxon>Euteleostomi</taxon>
        <taxon>Actinopterygii</taxon>
        <taxon>Neopterygii</taxon>
        <taxon>Teleostei</taxon>
        <taxon>Neoteleostei</taxon>
        <taxon>Acanthomorphata</taxon>
        <taxon>Ovalentaria</taxon>
        <taxon>Cichlomorphae</taxon>
        <taxon>Cichliformes</taxon>
        <taxon>Cichlidae</taxon>
        <taxon>African cichlids</taxon>
        <taxon>Pseudocrenilabrinae</taxon>
        <taxon>Haplochromini</taxon>
        <taxon>Astatotilapia</taxon>
    </lineage>
</organism>
<dbReference type="AlphaFoldDB" id="A0AAX7SKT9"/>
<proteinExistence type="predicted"/>
<keyword evidence="2" id="KW-1185">Reference proteome</keyword>
<reference evidence="1" key="2">
    <citation type="submission" date="2025-09" db="UniProtKB">
        <authorList>
            <consortium name="Ensembl"/>
        </authorList>
    </citation>
    <scope>IDENTIFICATION</scope>
</reference>
<reference evidence="1" key="1">
    <citation type="submission" date="2025-08" db="UniProtKB">
        <authorList>
            <consortium name="Ensembl"/>
        </authorList>
    </citation>
    <scope>IDENTIFICATION</scope>
</reference>
<name>A0AAX7SKT9_ASTCA</name>
<protein>
    <submittedName>
        <fullName evidence="1">Uncharacterized protein</fullName>
    </submittedName>
</protein>
<evidence type="ECO:0000313" key="2">
    <source>
        <dbReference type="Proteomes" id="UP000265100"/>
    </source>
</evidence>
<accession>A0AAX7SKT9</accession>
<dbReference type="Ensembl" id="ENSACLT00000058512.1">
    <property type="protein sequence ID" value="ENSACLP00000045154.1"/>
    <property type="gene ID" value="ENSACLG00000038703.1"/>
</dbReference>